<proteinExistence type="predicted"/>
<sequence length="231" mass="25898">MINKADATILSDYMLPPGTIFPSSAPRYPNIWVLVHESLAPNYRAAITLVMQELEACTDMYNDFGYAHSAEGCDAFARRRGLQPVRLGPNGSRSHDHCVHLRFYYAPLHAGNPVETAEGRYFQVAASVHYEVDRPKQFHPYIDECPYCGCTGEYEAYMGGSIRDKNEKVHDPLGVELILHGTIRGESIIAFDGLNSLTDKYDVRMNEFVPGPDRNDITTAKVGVVFLKPQR</sequence>
<gene>
    <name evidence="1" type="ORF">GQF01_02635</name>
</gene>
<comment type="caution">
    <text evidence="1">The sequence shown here is derived from an EMBL/GenBank/DDBJ whole genome shotgun (WGS) entry which is preliminary data.</text>
</comment>
<protein>
    <submittedName>
        <fullName evidence="1">Uncharacterized protein</fullName>
    </submittedName>
</protein>
<dbReference type="RefSeq" id="WP_161405345.1">
    <property type="nucleotide sequence ID" value="NZ_WTUZ01000007.1"/>
</dbReference>
<reference evidence="1 2" key="1">
    <citation type="submission" date="2019-12" db="EMBL/GenBank/DDBJ databases">
        <title>Paenibacillus sp. nov. sp. isolated from soil.</title>
        <authorList>
            <person name="Kim J."/>
            <person name="Jeong S.E."/>
            <person name="Jung H.S."/>
            <person name="Jeon C.O."/>
        </authorList>
    </citation>
    <scope>NUCLEOTIDE SEQUENCE [LARGE SCALE GENOMIC DNA]</scope>
    <source>
        <strain evidence="1 2">5J-6</strain>
    </source>
</reference>
<evidence type="ECO:0000313" key="2">
    <source>
        <dbReference type="Proteomes" id="UP000481087"/>
    </source>
</evidence>
<organism evidence="1 2">
    <name type="scientific">Paenibacillus silvestris</name>
    <dbReference type="NCBI Taxonomy" id="2606219"/>
    <lineage>
        <taxon>Bacteria</taxon>
        <taxon>Bacillati</taxon>
        <taxon>Bacillota</taxon>
        <taxon>Bacilli</taxon>
        <taxon>Bacillales</taxon>
        <taxon>Paenibacillaceae</taxon>
        <taxon>Paenibacillus</taxon>
    </lineage>
</organism>
<evidence type="ECO:0000313" key="1">
    <source>
        <dbReference type="EMBL" id="MZQ81032.1"/>
    </source>
</evidence>
<dbReference type="EMBL" id="WTUZ01000007">
    <property type="protein sequence ID" value="MZQ81032.1"/>
    <property type="molecule type" value="Genomic_DNA"/>
</dbReference>
<accession>A0A6L8UUK6</accession>
<name>A0A6L8UUK6_9BACL</name>
<dbReference type="Proteomes" id="UP000481087">
    <property type="component" value="Unassembled WGS sequence"/>
</dbReference>
<dbReference type="AlphaFoldDB" id="A0A6L8UUK6"/>
<keyword evidence="2" id="KW-1185">Reference proteome</keyword>